<name>A0A183KRQ1_9TREM</name>
<organism evidence="3">
    <name type="scientific">Schistosoma curassoni</name>
    <dbReference type="NCBI Taxonomy" id="6186"/>
    <lineage>
        <taxon>Eukaryota</taxon>
        <taxon>Metazoa</taxon>
        <taxon>Spiralia</taxon>
        <taxon>Lophotrochozoa</taxon>
        <taxon>Platyhelminthes</taxon>
        <taxon>Trematoda</taxon>
        <taxon>Digenea</taxon>
        <taxon>Strigeidida</taxon>
        <taxon>Schistosomatoidea</taxon>
        <taxon>Schistosomatidae</taxon>
        <taxon>Schistosoma</taxon>
    </lineage>
</organism>
<dbReference type="Proteomes" id="UP000279833">
    <property type="component" value="Unassembled WGS sequence"/>
</dbReference>
<reference evidence="3" key="1">
    <citation type="submission" date="2016-06" db="UniProtKB">
        <authorList>
            <consortium name="WormBaseParasite"/>
        </authorList>
    </citation>
    <scope>IDENTIFICATION</scope>
</reference>
<evidence type="ECO:0000313" key="2">
    <source>
        <dbReference type="Proteomes" id="UP000279833"/>
    </source>
</evidence>
<keyword evidence="2" id="KW-1185">Reference proteome</keyword>
<proteinExistence type="predicted"/>
<dbReference type="WBParaSite" id="SCUD_0001774001-mRNA-1">
    <property type="protein sequence ID" value="SCUD_0001774001-mRNA-1"/>
    <property type="gene ID" value="SCUD_0001774001"/>
</dbReference>
<gene>
    <name evidence="1" type="ORF">SCUD_LOCUS17738</name>
</gene>
<evidence type="ECO:0000313" key="1">
    <source>
        <dbReference type="EMBL" id="VDP64154.1"/>
    </source>
</evidence>
<dbReference type="AlphaFoldDB" id="A0A183KRQ1"/>
<accession>A0A183KRQ1</accession>
<dbReference type="EMBL" id="UZAK01040151">
    <property type="protein sequence ID" value="VDP64154.1"/>
    <property type="molecule type" value="Genomic_DNA"/>
</dbReference>
<reference evidence="1 2" key="2">
    <citation type="submission" date="2018-11" db="EMBL/GenBank/DDBJ databases">
        <authorList>
            <consortium name="Pathogen Informatics"/>
        </authorList>
    </citation>
    <scope>NUCLEOTIDE SEQUENCE [LARGE SCALE GENOMIC DNA]</scope>
    <source>
        <strain evidence="1">Dakar</strain>
        <strain evidence="2">Dakar, Senegal</strain>
    </source>
</reference>
<evidence type="ECO:0000313" key="3">
    <source>
        <dbReference type="WBParaSite" id="SCUD_0001774001-mRNA-1"/>
    </source>
</evidence>
<protein>
    <submittedName>
        <fullName evidence="3">Transcriptional regulator</fullName>
    </submittedName>
</protein>
<sequence>MRKGCCASVMICKMRFSVNNVSTSLRKIISAFFKDFIA</sequence>